<sequence length="305" mass="35119">MVNQINDQNIISIVTPSFQQGEFLERTINSVITQEGNFYLDYIITDGGSKDNSVEIIKKYDRLILEGAEVLTHAGLVFRKVPSGTNESTNCLGISYRWVSEKDNGQTHAINKGWKLAVGSVIAWLNSDDVYLPKALEKAYTTLSESDSTCIYGIGLHIDKEDRLLELYPIEPYSFLRLLDYCIICQPTVFLKREVLTSIGYLNESLGYCMDYEYWLRIALKYPFSFLKETLACTRIHENTKTSQNLKVHSEIIQMQKKVVGKTSKHWLYHYSNYKLSELFPGWKGSVFLKVLIRIHSFILGFTYR</sequence>
<evidence type="ECO:0000313" key="3">
    <source>
        <dbReference type="Proteomes" id="UP000012371"/>
    </source>
</evidence>
<dbReference type="PANTHER" id="PTHR22916:SF65">
    <property type="entry name" value="SLR1065 PROTEIN"/>
    <property type="match status" value="1"/>
</dbReference>
<organism evidence="2 3">
    <name type="scientific">Leptospira terpstrae serovar Hualin str. LT 11-33 = ATCC 700639</name>
    <dbReference type="NCBI Taxonomy" id="1257025"/>
    <lineage>
        <taxon>Bacteria</taxon>
        <taxon>Pseudomonadati</taxon>
        <taxon>Spirochaetota</taxon>
        <taxon>Spirochaetia</taxon>
        <taxon>Leptospirales</taxon>
        <taxon>Leptospiraceae</taxon>
        <taxon>Leptospira</taxon>
    </lineage>
</organism>
<dbReference type="Pfam" id="PF00535">
    <property type="entry name" value="Glycos_transf_2"/>
    <property type="match status" value="2"/>
</dbReference>
<keyword evidence="3" id="KW-1185">Reference proteome</keyword>
<dbReference type="RefSeq" id="WP_002973818.1">
    <property type="nucleotide sequence ID" value="NZ_AOGW02000010.1"/>
</dbReference>
<comment type="caution">
    <text evidence="2">The sequence shown here is derived from an EMBL/GenBank/DDBJ whole genome shotgun (WGS) entry which is preliminary data.</text>
</comment>
<reference evidence="2" key="1">
    <citation type="submission" date="2013-03" db="EMBL/GenBank/DDBJ databases">
        <authorList>
            <person name="Harkins D.M."/>
            <person name="Durkin A.S."/>
            <person name="Brinkac L.M."/>
            <person name="Haft D.H."/>
            <person name="Selengut J.D."/>
            <person name="Sanka R."/>
            <person name="DePew J."/>
            <person name="Purushe J."/>
            <person name="Hartskeerl R.A."/>
            <person name="Ahmed A."/>
            <person name="van der Linden H."/>
            <person name="Goris M.G.A."/>
            <person name="Vinetz J.M."/>
            <person name="Sutton G.G."/>
            <person name="Nierman W.C."/>
            <person name="Fouts D.E."/>
        </authorList>
    </citation>
    <scope>NUCLEOTIDE SEQUENCE [LARGE SCALE GENOMIC DNA]</scope>
    <source>
        <strain evidence="2">LT 11-33</strain>
    </source>
</reference>
<gene>
    <name evidence="2" type="ORF">LEP1GSC203_1268</name>
</gene>
<name>N1VVQ5_9LEPT</name>
<protein>
    <submittedName>
        <fullName evidence="2">Glycosyltransferase, group 2 domain protein</fullName>
    </submittedName>
</protein>
<dbReference type="AlphaFoldDB" id="N1VVQ5"/>
<dbReference type="Proteomes" id="UP000012371">
    <property type="component" value="Unassembled WGS sequence"/>
</dbReference>
<dbReference type="InterPro" id="IPR001173">
    <property type="entry name" value="Glyco_trans_2-like"/>
</dbReference>
<feature type="domain" description="Glycosyltransferase 2-like" evidence="1">
    <location>
        <begin position="12"/>
        <end position="62"/>
    </location>
</feature>
<evidence type="ECO:0000259" key="1">
    <source>
        <dbReference type="Pfam" id="PF00535"/>
    </source>
</evidence>
<dbReference type="CDD" id="cd06433">
    <property type="entry name" value="GT_2_WfgS_like"/>
    <property type="match status" value="1"/>
</dbReference>
<accession>N1VVQ5</accession>
<dbReference type="GO" id="GO:0016758">
    <property type="term" value="F:hexosyltransferase activity"/>
    <property type="evidence" value="ECO:0007669"/>
    <property type="project" value="UniProtKB-ARBA"/>
</dbReference>
<proteinExistence type="predicted"/>
<dbReference type="OrthoDB" id="396512at2"/>
<dbReference type="STRING" id="1257025.LEP1GSC203_1268"/>
<evidence type="ECO:0000313" key="2">
    <source>
        <dbReference type="EMBL" id="EMY61155.1"/>
    </source>
</evidence>
<dbReference type="SUPFAM" id="SSF53448">
    <property type="entry name" value="Nucleotide-diphospho-sugar transferases"/>
    <property type="match status" value="1"/>
</dbReference>
<feature type="domain" description="Glycosyltransferase 2-like" evidence="1">
    <location>
        <begin position="100"/>
        <end position="167"/>
    </location>
</feature>
<dbReference type="EMBL" id="AOGW02000010">
    <property type="protein sequence ID" value="EMY61155.1"/>
    <property type="molecule type" value="Genomic_DNA"/>
</dbReference>
<dbReference type="PANTHER" id="PTHR22916">
    <property type="entry name" value="GLYCOSYLTRANSFERASE"/>
    <property type="match status" value="1"/>
</dbReference>
<dbReference type="Gene3D" id="3.90.550.10">
    <property type="entry name" value="Spore Coat Polysaccharide Biosynthesis Protein SpsA, Chain A"/>
    <property type="match status" value="1"/>
</dbReference>
<dbReference type="InterPro" id="IPR029044">
    <property type="entry name" value="Nucleotide-diphossugar_trans"/>
</dbReference>